<dbReference type="AlphaFoldDB" id="A0A248UPD1"/>
<name>A0A248UPD1_9HYPH</name>
<organism evidence="1 2">
    <name type="scientific">Ochrobactrum quorumnocens</name>
    <dbReference type="NCBI Taxonomy" id="271865"/>
    <lineage>
        <taxon>Bacteria</taxon>
        <taxon>Pseudomonadati</taxon>
        <taxon>Pseudomonadota</taxon>
        <taxon>Alphaproteobacteria</taxon>
        <taxon>Hyphomicrobiales</taxon>
        <taxon>Brucellaceae</taxon>
        <taxon>Brucella/Ochrobactrum group</taxon>
        <taxon>Ochrobactrum</taxon>
    </lineage>
</organism>
<gene>
    <name evidence="1" type="ORF">CES85_2875</name>
</gene>
<geneLocation type="plasmid" evidence="1 2">
    <name>unnamed1</name>
</geneLocation>
<reference evidence="1 2" key="1">
    <citation type="submission" date="2017-07" db="EMBL/GenBank/DDBJ databases">
        <title>Phylogenetic study on the rhizospheric bacterium Ochrobactrum sp. A44.</title>
        <authorList>
            <person name="Krzyzanowska D.M."/>
            <person name="Ossowicki A."/>
            <person name="Rajewska M."/>
            <person name="Maciag T."/>
            <person name="Kaczynski Z."/>
            <person name="Czerwicka M."/>
            <person name="Jafra S."/>
        </authorList>
    </citation>
    <scope>NUCLEOTIDE SEQUENCE [LARGE SCALE GENOMIC DNA]</scope>
    <source>
        <strain evidence="1 2">A44</strain>
        <plasmid evidence="1 2">unnamed1</plasmid>
    </source>
</reference>
<keyword evidence="1" id="KW-0614">Plasmid</keyword>
<dbReference type="EMBL" id="CP022605">
    <property type="protein sequence ID" value="ASV88496.1"/>
    <property type="molecule type" value="Genomic_DNA"/>
</dbReference>
<evidence type="ECO:0000313" key="1">
    <source>
        <dbReference type="EMBL" id="ASV88496.1"/>
    </source>
</evidence>
<sequence>MKRKKGIRQAKDLPDFRAEPMWQMKVLLQRYIRRLERSPRWRSIHSPFFLILSQDQPYWKKSSNT</sequence>
<accession>A0A248UPD1</accession>
<dbReference type="KEGG" id="och:CES85_2875"/>
<protein>
    <submittedName>
        <fullName evidence="1">Uncharacterized protein</fullName>
    </submittedName>
</protein>
<dbReference type="Proteomes" id="UP000215256">
    <property type="component" value="Plasmid unnamed1"/>
</dbReference>
<evidence type="ECO:0000313" key="2">
    <source>
        <dbReference type="Proteomes" id="UP000215256"/>
    </source>
</evidence>
<proteinExistence type="predicted"/>